<gene>
    <name evidence="2" type="primary">selU</name>
    <name evidence="4" type="ORF">SAMN05216203_3170</name>
</gene>
<comment type="catalytic activity">
    <reaction evidence="2">
        <text>5-methylaminomethyl-2-(Se-phospho)selenouridine(34) in tRNA + H2O = 5-methylaminomethyl-2-selenouridine(34) in tRNA + phosphate</text>
        <dbReference type="Rhea" id="RHEA:60176"/>
        <dbReference type="Rhea" id="RHEA-COMP:10196"/>
        <dbReference type="Rhea" id="RHEA-COMP:15523"/>
        <dbReference type="ChEBI" id="CHEBI:15377"/>
        <dbReference type="ChEBI" id="CHEBI:43474"/>
        <dbReference type="ChEBI" id="CHEBI:82743"/>
        <dbReference type="ChEBI" id="CHEBI:143702"/>
    </reaction>
</comment>
<evidence type="ECO:0000259" key="3">
    <source>
        <dbReference type="PROSITE" id="PS50206"/>
    </source>
</evidence>
<proteinExistence type="inferred from homology"/>
<dbReference type="Proteomes" id="UP000198644">
    <property type="component" value="Unassembled WGS sequence"/>
</dbReference>
<dbReference type="Pfam" id="PF00581">
    <property type="entry name" value="Rhodanese"/>
    <property type="match status" value="1"/>
</dbReference>
<dbReference type="PROSITE" id="PS50206">
    <property type="entry name" value="RHODANESE_3"/>
    <property type="match status" value="1"/>
</dbReference>
<dbReference type="Gene3D" id="3.40.250.10">
    <property type="entry name" value="Rhodanese-like domain"/>
    <property type="match status" value="1"/>
</dbReference>
<dbReference type="InterPro" id="IPR036873">
    <property type="entry name" value="Rhodanese-like_dom_sf"/>
</dbReference>
<dbReference type="STRING" id="650891.SAMN05216203_3170"/>
<dbReference type="GO" id="GO:0002098">
    <property type="term" value="P:tRNA wobble uridine modification"/>
    <property type="evidence" value="ECO:0007669"/>
    <property type="project" value="UniProtKB-UniRule"/>
</dbReference>
<dbReference type="InterPro" id="IPR017582">
    <property type="entry name" value="SelU"/>
</dbReference>
<dbReference type="GO" id="GO:0016765">
    <property type="term" value="F:transferase activity, transferring alkyl or aryl (other than methyl) groups"/>
    <property type="evidence" value="ECO:0007669"/>
    <property type="project" value="UniProtKB-UniRule"/>
</dbReference>
<dbReference type="SUPFAM" id="SSF52821">
    <property type="entry name" value="Rhodanese/Cell cycle control phosphatase"/>
    <property type="match status" value="1"/>
</dbReference>
<dbReference type="Pfam" id="PF26341">
    <property type="entry name" value="AAA_SelU"/>
    <property type="match status" value="1"/>
</dbReference>
<dbReference type="InterPro" id="IPR001763">
    <property type="entry name" value="Rhodanese-like_dom"/>
</dbReference>
<evidence type="ECO:0000256" key="1">
    <source>
        <dbReference type="ARBA" id="ARBA00023266"/>
    </source>
</evidence>
<evidence type="ECO:0000313" key="5">
    <source>
        <dbReference type="Proteomes" id="UP000198644"/>
    </source>
</evidence>
<organism evidence="4 5">
    <name type="scientific">Marinobacter daqiaonensis</name>
    <dbReference type="NCBI Taxonomy" id="650891"/>
    <lineage>
        <taxon>Bacteria</taxon>
        <taxon>Pseudomonadati</taxon>
        <taxon>Pseudomonadota</taxon>
        <taxon>Gammaproteobacteria</taxon>
        <taxon>Pseudomonadales</taxon>
        <taxon>Marinobacteraceae</taxon>
        <taxon>Marinobacter</taxon>
    </lineage>
</organism>
<dbReference type="EMBL" id="FOYW01000003">
    <property type="protein sequence ID" value="SFR81360.1"/>
    <property type="molecule type" value="Genomic_DNA"/>
</dbReference>
<dbReference type="GO" id="GO:0043828">
    <property type="term" value="F:tRNA 2-selenouridine synthase activity"/>
    <property type="evidence" value="ECO:0007669"/>
    <property type="project" value="UniProtKB-EC"/>
</dbReference>
<protein>
    <recommendedName>
        <fullName evidence="2">tRNA 2-selenouridine synthase</fullName>
        <ecNumber evidence="2">2.9.1.3</ecNumber>
    </recommendedName>
</protein>
<dbReference type="PANTHER" id="PTHR30401">
    <property type="entry name" value="TRNA 2-SELENOURIDINE SYNTHASE"/>
    <property type="match status" value="1"/>
</dbReference>
<evidence type="ECO:0000256" key="2">
    <source>
        <dbReference type="HAMAP-Rule" id="MF_01622"/>
    </source>
</evidence>
<dbReference type="InterPro" id="IPR058840">
    <property type="entry name" value="AAA_SelU"/>
</dbReference>
<comment type="catalytic activity">
    <reaction evidence="2">
        <text>5-methylaminomethyl-2-thiouridine(34) in tRNA + (2E)-geranyl diphosphate = 5-methylaminomethyl-S-(2E)-geranyl-thiouridine(34) in tRNA + diphosphate</text>
        <dbReference type="Rhea" id="RHEA:14085"/>
        <dbReference type="Rhea" id="RHEA-COMP:10195"/>
        <dbReference type="Rhea" id="RHEA-COMP:14654"/>
        <dbReference type="ChEBI" id="CHEBI:33019"/>
        <dbReference type="ChEBI" id="CHEBI:58057"/>
        <dbReference type="ChEBI" id="CHEBI:74455"/>
        <dbReference type="ChEBI" id="CHEBI:140632"/>
    </reaction>
</comment>
<keyword evidence="5" id="KW-1185">Reference proteome</keyword>
<dbReference type="CDD" id="cd01520">
    <property type="entry name" value="RHOD_YbbB"/>
    <property type="match status" value="1"/>
</dbReference>
<dbReference type="NCBIfam" id="NF008751">
    <property type="entry name" value="PRK11784.1-3"/>
    <property type="match status" value="1"/>
</dbReference>
<dbReference type="AlphaFoldDB" id="A0A1I6JS52"/>
<dbReference type="OrthoDB" id="9808735at2"/>
<comment type="similarity">
    <text evidence="2">Belongs to the SelU family.</text>
</comment>
<comment type="catalytic activity">
    <reaction evidence="2">
        <text>5-methylaminomethyl-S-(2E)-geranyl-thiouridine(34) in tRNA + selenophosphate + H(+) = 5-methylaminomethyl-2-(Se-phospho)selenouridine(34) in tRNA + (2E)-thiogeraniol</text>
        <dbReference type="Rhea" id="RHEA:60172"/>
        <dbReference type="Rhea" id="RHEA-COMP:14654"/>
        <dbReference type="Rhea" id="RHEA-COMP:15523"/>
        <dbReference type="ChEBI" id="CHEBI:15378"/>
        <dbReference type="ChEBI" id="CHEBI:16144"/>
        <dbReference type="ChEBI" id="CHEBI:140632"/>
        <dbReference type="ChEBI" id="CHEBI:143702"/>
        <dbReference type="ChEBI" id="CHEBI:143703"/>
    </reaction>
</comment>
<feature type="active site" description="S-selanylcysteine intermediate" evidence="2">
    <location>
        <position position="97"/>
    </location>
</feature>
<comment type="subunit">
    <text evidence="2">Monomer.</text>
</comment>
<comment type="function">
    <text evidence="2">Involved in the post-transcriptional modification of the uridine at the wobble position (U34) of tRNA(Lys), tRNA(Glu) and tRNA(Gln). Catalyzes the conversion of 2-thiouridine (S2U-RNA) to 2-selenouridine (Se2U-RNA). Acts in a two-step process involving geranylation of 2-thiouridine (S2U) to S-geranyl-2-thiouridine (geS2U) and subsequent selenation of the latter derivative to 2-selenouridine (Se2U) in the tRNA chain.</text>
</comment>
<sequence>MTIRPDTDDYRQIFLADTPLMDVRAPVEYNHGSFPGAINAPLMNDDERHRVGICYKEKGQDEAIRLGHQLVAGDTKADRIEAWRRFALENPHGYLYCFRGGLRSRLTQQWLREAGIDYPLVKGGYKALRRYLIDTMDQIVQEATFHIVSGRTGTGKTRVLRQMPNPVDLEGLANHRGSSFGRRVTPQPSQIDFENALAVTLLKAAERGGPIQLEDESRLVGRCSLPLELRERMISAPLVILERPLYERIAIIREDYIEQMVRDYQARDGEAAGWENFCDYLLSALDRIRKRLGGERYQRLRGIMEQALARQASNGDLSGHDDWIKTLLTDYYDPMYDYQLSQKSGRVAITGGPETLIDWARSV</sequence>
<feature type="domain" description="Rhodanese" evidence="3">
    <location>
        <begin position="14"/>
        <end position="137"/>
    </location>
</feature>
<dbReference type="EC" id="2.9.1.3" evidence="2"/>
<name>A0A1I6JS52_9GAMM</name>
<dbReference type="SMART" id="SM00450">
    <property type="entry name" value="RHOD"/>
    <property type="match status" value="1"/>
</dbReference>
<dbReference type="NCBIfam" id="TIGR03167">
    <property type="entry name" value="tRNA_sel_U_synt"/>
    <property type="match status" value="1"/>
</dbReference>
<evidence type="ECO:0000313" key="4">
    <source>
        <dbReference type="EMBL" id="SFR81360.1"/>
    </source>
</evidence>
<dbReference type="PANTHER" id="PTHR30401:SF0">
    <property type="entry name" value="TRNA 2-SELENOURIDINE SYNTHASE"/>
    <property type="match status" value="1"/>
</dbReference>
<reference evidence="4 5" key="1">
    <citation type="submission" date="2016-10" db="EMBL/GenBank/DDBJ databases">
        <authorList>
            <person name="de Groot N.N."/>
        </authorList>
    </citation>
    <scope>NUCLEOTIDE SEQUENCE [LARGE SCALE GENOMIC DNA]</scope>
    <source>
        <strain evidence="4 5">CGMCC 1.9167</strain>
    </source>
</reference>
<dbReference type="RefSeq" id="WP_092015395.1">
    <property type="nucleotide sequence ID" value="NZ_FOYW01000003.1"/>
</dbReference>
<keyword evidence="2" id="KW-0808">Transferase</keyword>
<accession>A0A1I6JS52</accession>
<dbReference type="NCBIfam" id="NF008750">
    <property type="entry name" value="PRK11784.1-2"/>
    <property type="match status" value="1"/>
</dbReference>
<keyword evidence="1 2" id="KW-0711">Selenium</keyword>
<comment type="catalytic activity">
    <reaction evidence="2">
        <text>5-methylaminomethyl-2-thiouridine(34) in tRNA + selenophosphate + (2E)-geranyl diphosphate + H2O + H(+) = 5-methylaminomethyl-2-selenouridine(34) in tRNA + (2E)-thiogeraniol + phosphate + diphosphate</text>
        <dbReference type="Rhea" id="RHEA:42716"/>
        <dbReference type="Rhea" id="RHEA-COMP:10195"/>
        <dbReference type="Rhea" id="RHEA-COMP:10196"/>
        <dbReference type="ChEBI" id="CHEBI:15377"/>
        <dbReference type="ChEBI" id="CHEBI:15378"/>
        <dbReference type="ChEBI" id="CHEBI:16144"/>
        <dbReference type="ChEBI" id="CHEBI:33019"/>
        <dbReference type="ChEBI" id="CHEBI:43474"/>
        <dbReference type="ChEBI" id="CHEBI:58057"/>
        <dbReference type="ChEBI" id="CHEBI:74455"/>
        <dbReference type="ChEBI" id="CHEBI:82743"/>
        <dbReference type="ChEBI" id="CHEBI:143703"/>
        <dbReference type="EC" id="2.9.1.3"/>
    </reaction>
</comment>
<dbReference type="HAMAP" id="MF_01622">
    <property type="entry name" value="tRNA_sel_U_synth"/>
    <property type="match status" value="1"/>
</dbReference>